<feature type="compositionally biased region" description="Polar residues" evidence="1">
    <location>
        <begin position="70"/>
        <end position="96"/>
    </location>
</feature>
<dbReference type="OrthoDB" id="10757at2759"/>
<evidence type="ECO:0000313" key="2">
    <source>
        <dbReference type="EMBL" id="PXF39945.1"/>
    </source>
</evidence>
<proteinExistence type="predicted"/>
<dbReference type="Proteomes" id="UP000247409">
    <property type="component" value="Unassembled WGS sequence"/>
</dbReference>
<keyword evidence="3" id="KW-1185">Reference proteome</keyword>
<sequence>MDQSSVPTHVPPPPHHPASHQQHSPTTHTLSDHPQTQPPHHKPAPPHPDEQPHRTDTPPNHSVQHVVVNPDQTTAHPPPSHTQVTQHSNLLNSSPHTAAPNVVQPDAQRIVTSTHLPTHPDVVTSSQLIAPSVSTSAPHQIPSSNDIAAQTLKAATEAASAAVKDELAFGPSSTAYHHANQDALKHPQSQSTPDQNFSDMPHIDSAAMLNNVINDETHQTLPPQHPSGNMLHAFPEHTDPSTLNTTNSAQHIVTAPHTTYQNAQQPAHSQPHSAFDPTHAHQQLVNNTSQQQPIHVETPRATTQIDRFPHTVIQPAPQIARSAAPLQVPTRITNPVVSAALNGTLPKKPARMPGTKQCPTCHSTIAAALAKCTKCQHVFREKKEKVKRSGKRGKKNCPKCSFENPSACSSCKQCKYVFRLKLMERYKQMRPRQNAATAAAAAAAAAAHVTSSLPLVQSSNALAVTTVPLPAGVASYPGHIAPAIASPHSVAVLPPFSQNQITIHPHTHNVHTSGVSQVHPIPQHPVQHHQPHPQL</sequence>
<feature type="compositionally biased region" description="Polar residues" evidence="1">
    <location>
        <begin position="187"/>
        <end position="198"/>
    </location>
</feature>
<gene>
    <name evidence="2" type="ORF">BWQ96_10346</name>
</gene>
<name>A0A2V3ICX4_9FLOR</name>
<evidence type="ECO:0000313" key="3">
    <source>
        <dbReference type="Proteomes" id="UP000247409"/>
    </source>
</evidence>
<feature type="region of interest" description="Disordered" evidence="1">
    <location>
        <begin position="180"/>
        <end position="199"/>
    </location>
</feature>
<feature type="region of interest" description="Disordered" evidence="1">
    <location>
        <begin position="217"/>
        <end position="245"/>
    </location>
</feature>
<protein>
    <submittedName>
        <fullName evidence="2">Uncharacterized protein</fullName>
    </submittedName>
</protein>
<reference evidence="2 3" key="1">
    <citation type="journal article" date="2018" name="Mol. Biol. Evol.">
        <title>Analysis of the draft genome of the red seaweed Gracilariopsis chorda provides insights into genome size evolution in Rhodophyta.</title>
        <authorList>
            <person name="Lee J."/>
            <person name="Yang E.C."/>
            <person name="Graf L."/>
            <person name="Yang J.H."/>
            <person name="Qiu H."/>
            <person name="Zel Zion U."/>
            <person name="Chan C.X."/>
            <person name="Stephens T.G."/>
            <person name="Weber A.P.M."/>
            <person name="Boo G.H."/>
            <person name="Boo S.M."/>
            <person name="Kim K.M."/>
            <person name="Shin Y."/>
            <person name="Jung M."/>
            <person name="Lee S.J."/>
            <person name="Yim H.S."/>
            <person name="Lee J.H."/>
            <person name="Bhattacharya D."/>
            <person name="Yoon H.S."/>
        </authorList>
    </citation>
    <scope>NUCLEOTIDE SEQUENCE [LARGE SCALE GENOMIC DNA]</scope>
    <source>
        <strain evidence="2 3">SKKU-2015</strain>
        <tissue evidence="2">Whole body</tissue>
    </source>
</reference>
<comment type="caution">
    <text evidence="2">The sequence shown here is derived from an EMBL/GenBank/DDBJ whole genome shotgun (WGS) entry which is preliminary data.</text>
</comment>
<feature type="compositionally biased region" description="Basic and acidic residues" evidence="1">
    <location>
        <begin position="47"/>
        <end position="56"/>
    </location>
</feature>
<evidence type="ECO:0000256" key="1">
    <source>
        <dbReference type="SAM" id="MobiDB-lite"/>
    </source>
</evidence>
<dbReference type="EMBL" id="NBIV01000395">
    <property type="protein sequence ID" value="PXF39945.1"/>
    <property type="molecule type" value="Genomic_DNA"/>
</dbReference>
<accession>A0A2V3ICX4</accession>
<feature type="compositionally biased region" description="Basic residues" evidence="1">
    <location>
        <begin position="526"/>
        <end position="535"/>
    </location>
</feature>
<feature type="region of interest" description="Disordered" evidence="1">
    <location>
        <begin position="1"/>
        <end position="100"/>
    </location>
</feature>
<feature type="region of interest" description="Disordered" evidence="1">
    <location>
        <begin position="512"/>
        <end position="535"/>
    </location>
</feature>
<organism evidence="2 3">
    <name type="scientific">Gracilariopsis chorda</name>
    <dbReference type="NCBI Taxonomy" id="448386"/>
    <lineage>
        <taxon>Eukaryota</taxon>
        <taxon>Rhodophyta</taxon>
        <taxon>Florideophyceae</taxon>
        <taxon>Rhodymeniophycidae</taxon>
        <taxon>Gracilariales</taxon>
        <taxon>Gracilariaceae</taxon>
        <taxon>Gracilariopsis</taxon>
    </lineage>
</organism>
<dbReference type="AlphaFoldDB" id="A0A2V3ICX4"/>